<gene>
    <name evidence="2" type="ORF">SAMN04489760_101133</name>
</gene>
<feature type="region of interest" description="Disordered" evidence="1">
    <location>
        <begin position="130"/>
        <end position="180"/>
    </location>
</feature>
<dbReference type="OrthoDB" id="9791091at2"/>
<accession>A0A1H7UG50</accession>
<evidence type="ECO:0000256" key="1">
    <source>
        <dbReference type="SAM" id="MobiDB-lite"/>
    </source>
</evidence>
<keyword evidence="3" id="KW-1185">Reference proteome</keyword>
<dbReference type="AlphaFoldDB" id="A0A1H7UG50"/>
<feature type="compositionally biased region" description="Basic and acidic residues" evidence="1">
    <location>
        <begin position="142"/>
        <end position="153"/>
    </location>
</feature>
<dbReference type="STRING" id="43775.SAMN04489760_101133"/>
<proteinExistence type="predicted"/>
<protein>
    <submittedName>
        <fullName evidence="2">Uncharacterized protein</fullName>
    </submittedName>
</protein>
<reference evidence="2 3" key="1">
    <citation type="submission" date="2016-10" db="EMBL/GenBank/DDBJ databases">
        <authorList>
            <person name="de Groot N.N."/>
        </authorList>
    </citation>
    <scope>NUCLEOTIDE SEQUENCE [LARGE SCALE GENOMIC DNA]</scope>
    <source>
        <strain evidence="2 3">DSM 8423</strain>
    </source>
</reference>
<dbReference type="PANTHER" id="PTHR34547">
    <property type="entry name" value="YACP-LIKE NYN DOMAIN PROTEIN"/>
    <property type="match status" value="1"/>
</dbReference>
<dbReference type="Pfam" id="PF05991">
    <property type="entry name" value="NYN_YacP"/>
    <property type="match status" value="1"/>
</dbReference>
<dbReference type="InterPro" id="IPR010298">
    <property type="entry name" value="YacP-like"/>
</dbReference>
<sequence>MHIIIDGYNLIRQSESLRHVEKQSLEAGRQALLQAVSLYRQQKGHRISVVFDGWESGSPFEERDRQGGITVIYSRRGEKADEVIKRMVLQKGEETIVVTSDRDVAGFALRRGATALSSLDFEAVISRTTVSAAPSSGADGPPPEKAEEEDSRKYGGTRKKGPAHRLSRREKAAMARFKKL</sequence>
<dbReference type="RefSeq" id="WP_093881847.1">
    <property type="nucleotide sequence ID" value="NZ_FOBS01000001.1"/>
</dbReference>
<evidence type="ECO:0000313" key="2">
    <source>
        <dbReference type="EMBL" id="SEL95217.1"/>
    </source>
</evidence>
<dbReference type="PANTHER" id="PTHR34547:SF1">
    <property type="entry name" value="YACP-LIKE NYN DOMAIN PROTEIN"/>
    <property type="match status" value="1"/>
</dbReference>
<feature type="compositionally biased region" description="Basic residues" evidence="1">
    <location>
        <begin position="155"/>
        <end position="168"/>
    </location>
</feature>
<organism evidence="2 3">
    <name type="scientific">Syntrophus gentianae</name>
    <dbReference type="NCBI Taxonomy" id="43775"/>
    <lineage>
        <taxon>Bacteria</taxon>
        <taxon>Pseudomonadati</taxon>
        <taxon>Thermodesulfobacteriota</taxon>
        <taxon>Syntrophia</taxon>
        <taxon>Syntrophales</taxon>
        <taxon>Syntrophaceae</taxon>
        <taxon>Syntrophus</taxon>
    </lineage>
</organism>
<name>A0A1H7UG50_9BACT</name>
<dbReference type="EMBL" id="FOBS01000001">
    <property type="protein sequence ID" value="SEL95217.1"/>
    <property type="molecule type" value="Genomic_DNA"/>
</dbReference>
<evidence type="ECO:0000313" key="3">
    <source>
        <dbReference type="Proteomes" id="UP000198744"/>
    </source>
</evidence>
<dbReference type="Proteomes" id="UP000198744">
    <property type="component" value="Unassembled WGS sequence"/>
</dbReference>